<dbReference type="RefSeq" id="WP_147405339.1">
    <property type="nucleotide sequence ID" value="NZ_QWJJ01000008.1"/>
</dbReference>
<accession>A0A399J0H3</accession>
<proteinExistence type="predicted"/>
<dbReference type="Proteomes" id="UP000265848">
    <property type="component" value="Unassembled WGS sequence"/>
</dbReference>
<sequence>MSNERACANGRSMSRRTLLTALPVAGVSLVLPAISIAQATDPHPAWLDQWRAAYADWCAGLAISEDDTPATDALYERVSKIETRLETTPAKTVSGALAIVEYVIEDAGGEFSYPGHAQALELARDALRIASFT</sequence>
<dbReference type="AlphaFoldDB" id="A0A399J0H3"/>
<organism evidence="1 2">
    <name type="scientific">Pseudooceanicola sediminis</name>
    <dbReference type="NCBI Taxonomy" id="2211117"/>
    <lineage>
        <taxon>Bacteria</taxon>
        <taxon>Pseudomonadati</taxon>
        <taxon>Pseudomonadota</taxon>
        <taxon>Alphaproteobacteria</taxon>
        <taxon>Rhodobacterales</taxon>
        <taxon>Paracoccaceae</taxon>
        <taxon>Pseudooceanicola</taxon>
    </lineage>
</organism>
<dbReference type="OrthoDB" id="7874560at2"/>
<reference evidence="1 2" key="1">
    <citation type="submission" date="2018-08" db="EMBL/GenBank/DDBJ databases">
        <title>Pseudooceanicola sediminis CY03 in the family Rhodobacteracea.</title>
        <authorList>
            <person name="Zhang Y.-J."/>
        </authorList>
    </citation>
    <scope>NUCLEOTIDE SEQUENCE [LARGE SCALE GENOMIC DNA]</scope>
    <source>
        <strain evidence="1 2">CY03</strain>
    </source>
</reference>
<evidence type="ECO:0000313" key="1">
    <source>
        <dbReference type="EMBL" id="RII38734.1"/>
    </source>
</evidence>
<evidence type="ECO:0000313" key="2">
    <source>
        <dbReference type="Proteomes" id="UP000265848"/>
    </source>
</evidence>
<keyword evidence="2" id="KW-1185">Reference proteome</keyword>
<dbReference type="InterPro" id="IPR006311">
    <property type="entry name" value="TAT_signal"/>
</dbReference>
<dbReference type="EMBL" id="QWJJ01000008">
    <property type="protein sequence ID" value="RII38734.1"/>
    <property type="molecule type" value="Genomic_DNA"/>
</dbReference>
<protein>
    <submittedName>
        <fullName evidence="1">Uncharacterized protein</fullName>
    </submittedName>
</protein>
<name>A0A399J0H3_9RHOB</name>
<gene>
    <name evidence="1" type="ORF">DL237_10805</name>
</gene>
<comment type="caution">
    <text evidence="1">The sequence shown here is derived from an EMBL/GenBank/DDBJ whole genome shotgun (WGS) entry which is preliminary data.</text>
</comment>
<dbReference type="PROSITE" id="PS51318">
    <property type="entry name" value="TAT"/>
    <property type="match status" value="1"/>
</dbReference>